<dbReference type="SUPFAM" id="SSF51905">
    <property type="entry name" value="FAD/NAD(P)-binding domain"/>
    <property type="match status" value="1"/>
</dbReference>
<dbReference type="InterPro" id="IPR014105">
    <property type="entry name" value="Carotenoid/retinoid_OxRdtase"/>
</dbReference>
<dbReference type="InterPro" id="IPR002937">
    <property type="entry name" value="Amino_oxidase"/>
</dbReference>
<keyword evidence="3 5" id="KW-0125">Carotenoid biosynthesis</keyword>
<evidence type="ECO:0000256" key="4">
    <source>
        <dbReference type="ARBA" id="ARBA00023002"/>
    </source>
</evidence>
<comment type="pathway">
    <text evidence="1 5">Carotenoid biosynthesis.</text>
</comment>
<keyword evidence="8" id="KW-1185">Reference proteome</keyword>
<evidence type="ECO:0000256" key="5">
    <source>
        <dbReference type="RuleBase" id="RU362075"/>
    </source>
</evidence>
<comment type="caution">
    <text evidence="7">The sequence shown here is derived from an EMBL/GenBank/DDBJ whole genome shotgun (WGS) entry which is preliminary data.</text>
</comment>
<dbReference type="PANTHER" id="PTHR43734:SF7">
    <property type="entry name" value="4,4'-DIAPONEUROSPORENE OXYGENASE"/>
    <property type="match status" value="1"/>
</dbReference>
<evidence type="ECO:0000313" key="8">
    <source>
        <dbReference type="Proteomes" id="UP000486602"/>
    </source>
</evidence>
<dbReference type="InterPro" id="IPR054840">
    <property type="entry name" value="hydcarot_desat_CrtD"/>
</dbReference>
<dbReference type="NCBIfam" id="NF042421">
    <property type="entry name" value="hydcarot_desat_CrtD"/>
    <property type="match status" value="1"/>
</dbReference>
<protein>
    <submittedName>
        <fullName evidence="7">Phytoene desaturase</fullName>
    </submittedName>
</protein>
<dbReference type="AlphaFoldDB" id="A0A7K3WMU5"/>
<sequence length="488" mass="55168">MKKAIVIGSGIAGIATALRLNKNGYEVSVFESNSYAGGKIHAFTNKGYRYDMGPSLFTMPQLVDELFILHNKNPKDYFNYSRKDVVCNYFWDDGKRFSAPANQGEFINSAAIEFNTSHEVLRNYLTGSKEKYDLTENIFLRKSLHKWSTYLSFSTLKSLIQVGKLHINKNLDQVNRQYFDNPKLRQLFNRYATYNGSSPYKTPGIMSMIPHLEMHYGTFYPKGGMHEISQSLYRLAKDVGVSFHFDEPVTAINITDKVAEGITTAKAIYKADLVISNMDIFGTYQNLLNEEKQPKKILQQERSSSAIIFYWGVHRESSELDLHNILFSKDYQEEFNKIFEEKILADDLTVYINITSKEDESDAPEGCENWFVMVNAPANFGQDWKSLIAKARLSIITKINTVLKIKIEDLIDSEQVLDPIGIETKTGSHRGSLYGTSSNSKFSAFLRHANFSSAYKNVFFCGGSVHPGGGIPLCLLSAKITADLCTKP</sequence>
<accession>A0A7K3WMU5</accession>
<evidence type="ECO:0000256" key="2">
    <source>
        <dbReference type="ARBA" id="ARBA00006046"/>
    </source>
</evidence>
<gene>
    <name evidence="7" type="primary">crtI</name>
    <name evidence="7" type="ORF">G3O08_02235</name>
</gene>
<dbReference type="Pfam" id="PF01593">
    <property type="entry name" value="Amino_oxidase"/>
    <property type="match status" value="1"/>
</dbReference>
<dbReference type="EMBL" id="JAAGVY010000002">
    <property type="protein sequence ID" value="NEN22321.1"/>
    <property type="molecule type" value="Genomic_DNA"/>
</dbReference>
<dbReference type="NCBIfam" id="TIGR02734">
    <property type="entry name" value="crtI_fam"/>
    <property type="match status" value="1"/>
</dbReference>
<organism evidence="7 8">
    <name type="scientific">Cryomorpha ignava</name>
    <dbReference type="NCBI Taxonomy" id="101383"/>
    <lineage>
        <taxon>Bacteria</taxon>
        <taxon>Pseudomonadati</taxon>
        <taxon>Bacteroidota</taxon>
        <taxon>Flavobacteriia</taxon>
        <taxon>Flavobacteriales</taxon>
        <taxon>Cryomorphaceae</taxon>
        <taxon>Cryomorpha</taxon>
    </lineage>
</organism>
<proteinExistence type="inferred from homology"/>
<feature type="domain" description="Amine oxidase" evidence="6">
    <location>
        <begin position="11"/>
        <end position="279"/>
    </location>
</feature>
<dbReference type="GO" id="GO:0016117">
    <property type="term" value="P:carotenoid biosynthetic process"/>
    <property type="evidence" value="ECO:0007669"/>
    <property type="project" value="UniProtKB-KW"/>
</dbReference>
<dbReference type="Proteomes" id="UP000486602">
    <property type="component" value="Unassembled WGS sequence"/>
</dbReference>
<evidence type="ECO:0000313" key="7">
    <source>
        <dbReference type="EMBL" id="NEN22321.1"/>
    </source>
</evidence>
<dbReference type="Gene3D" id="3.50.50.60">
    <property type="entry name" value="FAD/NAD(P)-binding domain"/>
    <property type="match status" value="2"/>
</dbReference>
<comment type="similarity">
    <text evidence="2 5">Belongs to the carotenoid/retinoid oxidoreductase family.</text>
</comment>
<keyword evidence="4 5" id="KW-0560">Oxidoreductase</keyword>
<evidence type="ECO:0000256" key="3">
    <source>
        <dbReference type="ARBA" id="ARBA00022746"/>
    </source>
</evidence>
<dbReference type="PANTHER" id="PTHR43734">
    <property type="entry name" value="PHYTOENE DESATURASE"/>
    <property type="match status" value="1"/>
</dbReference>
<evidence type="ECO:0000259" key="6">
    <source>
        <dbReference type="Pfam" id="PF01593"/>
    </source>
</evidence>
<evidence type="ECO:0000256" key="1">
    <source>
        <dbReference type="ARBA" id="ARBA00004829"/>
    </source>
</evidence>
<dbReference type="InterPro" id="IPR036188">
    <property type="entry name" value="FAD/NAD-bd_sf"/>
</dbReference>
<dbReference type="RefSeq" id="WP_163283030.1">
    <property type="nucleotide sequence ID" value="NZ_JAAGVY010000002.1"/>
</dbReference>
<dbReference type="GO" id="GO:0016491">
    <property type="term" value="F:oxidoreductase activity"/>
    <property type="evidence" value="ECO:0007669"/>
    <property type="project" value="UniProtKB-KW"/>
</dbReference>
<reference evidence="7 8" key="1">
    <citation type="submission" date="2020-02" db="EMBL/GenBank/DDBJ databases">
        <title>Out from the shadows clarifying the taxonomy of the family Cryomorphaceae and related taxa by utilizing the GTDB taxonomic framework.</title>
        <authorList>
            <person name="Bowman J.P."/>
        </authorList>
    </citation>
    <scope>NUCLEOTIDE SEQUENCE [LARGE SCALE GENOMIC DNA]</scope>
    <source>
        <strain evidence="7 8">QSSC 1-22</strain>
    </source>
</reference>
<name>A0A7K3WMU5_9FLAO</name>